<organism evidence="8">
    <name type="scientific">mine drainage metagenome</name>
    <dbReference type="NCBI Taxonomy" id="410659"/>
    <lineage>
        <taxon>unclassified sequences</taxon>
        <taxon>metagenomes</taxon>
        <taxon>ecological metagenomes</taxon>
    </lineage>
</organism>
<dbReference type="PROSITE" id="PS50283">
    <property type="entry name" value="NA_SOLUT_SYMP_3"/>
    <property type="match status" value="1"/>
</dbReference>
<dbReference type="InterPro" id="IPR001734">
    <property type="entry name" value="Na/solute_symporter"/>
</dbReference>
<accession>A0A1J5QQW7</accession>
<feature type="transmembrane region" description="Helical" evidence="7">
    <location>
        <begin position="74"/>
        <end position="95"/>
    </location>
</feature>
<evidence type="ECO:0000256" key="4">
    <source>
        <dbReference type="ARBA" id="ARBA00022692"/>
    </source>
</evidence>
<feature type="transmembrane region" description="Helical" evidence="7">
    <location>
        <begin position="38"/>
        <end position="62"/>
    </location>
</feature>
<feature type="transmembrane region" description="Helical" evidence="7">
    <location>
        <begin position="115"/>
        <end position="137"/>
    </location>
</feature>
<name>A0A1J5QQW7_9ZZZZ</name>
<comment type="caution">
    <text evidence="8">The sequence shown here is derived from an EMBL/GenBank/DDBJ whole genome shotgun (WGS) entry which is preliminary data.</text>
</comment>
<evidence type="ECO:0000256" key="7">
    <source>
        <dbReference type="SAM" id="Phobius"/>
    </source>
</evidence>
<dbReference type="PANTHER" id="PTHR48086">
    <property type="entry name" value="SODIUM/PROLINE SYMPORTER-RELATED"/>
    <property type="match status" value="1"/>
</dbReference>
<dbReference type="AlphaFoldDB" id="A0A1J5QQW7"/>
<evidence type="ECO:0000256" key="2">
    <source>
        <dbReference type="ARBA" id="ARBA00006434"/>
    </source>
</evidence>
<keyword evidence="6 7" id="KW-0472">Membrane</keyword>
<feature type="transmembrane region" description="Helical" evidence="7">
    <location>
        <begin position="419"/>
        <end position="438"/>
    </location>
</feature>
<evidence type="ECO:0000256" key="5">
    <source>
        <dbReference type="ARBA" id="ARBA00022989"/>
    </source>
</evidence>
<dbReference type="InterPro" id="IPR038377">
    <property type="entry name" value="Na/Glc_symporter_sf"/>
</dbReference>
<dbReference type="Gene3D" id="1.20.1730.10">
    <property type="entry name" value="Sodium/glucose cotransporter"/>
    <property type="match status" value="1"/>
</dbReference>
<dbReference type="GO" id="GO:0005886">
    <property type="term" value="C:plasma membrane"/>
    <property type="evidence" value="ECO:0007669"/>
    <property type="project" value="TreeGrafter"/>
</dbReference>
<protein>
    <submittedName>
        <fullName evidence="8">Putative symporter YodF</fullName>
    </submittedName>
</protein>
<feature type="transmembrane region" description="Helical" evidence="7">
    <location>
        <begin position="388"/>
        <end position="407"/>
    </location>
</feature>
<comment type="subcellular location">
    <subcellularLocation>
        <location evidence="1">Membrane</location>
        <topology evidence="1">Multi-pass membrane protein</topology>
    </subcellularLocation>
</comment>
<gene>
    <name evidence="8" type="primary">yodF_4</name>
    <name evidence="8" type="ORF">GALL_359000</name>
</gene>
<dbReference type="PANTHER" id="PTHR48086:SF8">
    <property type="entry name" value="MONOCARBOXYLIC ACID PERMEASE"/>
    <property type="match status" value="1"/>
</dbReference>
<dbReference type="CDD" id="cd10322">
    <property type="entry name" value="SLC5sbd"/>
    <property type="match status" value="1"/>
</dbReference>
<feature type="transmembrane region" description="Helical" evidence="7">
    <location>
        <begin position="458"/>
        <end position="477"/>
    </location>
</feature>
<feature type="transmembrane region" description="Helical" evidence="7">
    <location>
        <begin position="184"/>
        <end position="203"/>
    </location>
</feature>
<proteinExistence type="inferred from homology"/>
<dbReference type="InterPro" id="IPR050277">
    <property type="entry name" value="Sodium:Solute_Symporter"/>
</dbReference>
<keyword evidence="3" id="KW-0813">Transport</keyword>
<feature type="transmembrane region" description="Helical" evidence="7">
    <location>
        <begin position="270"/>
        <end position="292"/>
    </location>
</feature>
<comment type="similarity">
    <text evidence="2">Belongs to the sodium:solute symporter (SSF) (TC 2.A.21) family.</text>
</comment>
<evidence type="ECO:0000256" key="1">
    <source>
        <dbReference type="ARBA" id="ARBA00004141"/>
    </source>
</evidence>
<dbReference type="EMBL" id="MLJW01000818">
    <property type="protein sequence ID" value="OIQ82316.1"/>
    <property type="molecule type" value="Genomic_DNA"/>
</dbReference>
<sequence length="490" mass="51876">MNIAWLFMALAVLLALVLGVLARGGREMVLDQWTVAGRGFGAVFVFLLLAGEIYTTFTFLGASGFAYGLGGPAFYILAYGGIAYTLSYFILPPVWRYARQHGLISQPDFFARKYASPALGVLVSLVDIVALVPYLVLQFKGLGIIVHAASYGAIGNAVAIWIGALVVTIYVMVSGVRGSAWTSVVKDIGILAVVIFLGLYLPWHDYGGIEPMFRAIAAAKPGFLALPEHGQSVSWFISTVLLTALGFFMWPHSFAASYTARSERTLRKNAVVLPLYQFVLLFVYFVGFAAILKVPGLKGADIDLALFHIATATFSPAVVGIIGGIGILTALVPGSLIMMNAATLLSHNLYRLASRNAQDAQVARTAKGLVPLVALVAVGFTLHGGETIVALLLMGYSFVTQLFPALLMSLLPRNPVTPAGAFAGIAAGVATVAAVSLSHSSLAKLMPFLHGAWADLNVGIVALGCNVLVLAVVSLLTPRTTLIPAHREQA</sequence>
<evidence type="ECO:0000256" key="3">
    <source>
        <dbReference type="ARBA" id="ARBA00022448"/>
    </source>
</evidence>
<dbReference type="GO" id="GO:0022857">
    <property type="term" value="F:transmembrane transporter activity"/>
    <property type="evidence" value="ECO:0007669"/>
    <property type="project" value="InterPro"/>
</dbReference>
<reference evidence="8" key="1">
    <citation type="submission" date="2016-10" db="EMBL/GenBank/DDBJ databases">
        <title>Sequence of Gallionella enrichment culture.</title>
        <authorList>
            <person name="Poehlein A."/>
            <person name="Muehling M."/>
            <person name="Daniel R."/>
        </authorList>
    </citation>
    <scope>NUCLEOTIDE SEQUENCE</scope>
</reference>
<feature type="transmembrane region" description="Helical" evidence="7">
    <location>
        <begin position="149"/>
        <end position="172"/>
    </location>
</feature>
<evidence type="ECO:0000256" key="6">
    <source>
        <dbReference type="ARBA" id="ARBA00023136"/>
    </source>
</evidence>
<keyword evidence="4 7" id="KW-0812">Transmembrane</keyword>
<evidence type="ECO:0000313" key="8">
    <source>
        <dbReference type="EMBL" id="OIQ82316.1"/>
    </source>
</evidence>
<feature type="transmembrane region" description="Helical" evidence="7">
    <location>
        <begin position="233"/>
        <end position="250"/>
    </location>
</feature>
<feature type="transmembrane region" description="Helical" evidence="7">
    <location>
        <begin position="362"/>
        <end position="382"/>
    </location>
</feature>
<keyword evidence="5 7" id="KW-1133">Transmembrane helix</keyword>